<keyword evidence="13" id="KW-1185">Reference proteome</keyword>
<dbReference type="InterPro" id="IPR022571">
    <property type="entry name" value="Mg_chelatase_H_N"/>
</dbReference>
<keyword evidence="7" id="KW-0149">Chlorophyll biosynthesis</keyword>
<feature type="domain" description="Magnesium chelatase subunit H N-terminal" evidence="11">
    <location>
        <begin position="12"/>
        <end position="113"/>
    </location>
</feature>
<proteinExistence type="inferred from homology"/>
<dbReference type="RefSeq" id="WP_198142491.1">
    <property type="nucleotide sequence ID" value="NZ_CDRZ01000273.1"/>
</dbReference>
<name>A0A0B7MQ00_9FIRM</name>
<evidence type="ECO:0000259" key="11">
    <source>
        <dbReference type="Pfam" id="PF11965"/>
    </source>
</evidence>
<keyword evidence="5" id="KW-0547">Nucleotide-binding</keyword>
<keyword evidence="3" id="KW-0602">Photosynthesis</keyword>
<comment type="pathway">
    <text evidence="8">Porphyrin-containing compound metabolism.</text>
</comment>
<reference evidence="13" key="1">
    <citation type="submission" date="2015-01" db="EMBL/GenBank/DDBJ databases">
        <authorList>
            <person name="Manzoor Shahid"/>
            <person name="Zubair Saima"/>
        </authorList>
    </citation>
    <scope>NUCLEOTIDE SEQUENCE [LARGE SCALE GENOMIC DNA]</scope>
    <source>
        <strain evidence="13">Sp3</strain>
    </source>
</reference>
<evidence type="ECO:0000256" key="2">
    <source>
        <dbReference type="ARBA" id="ARBA00012825"/>
    </source>
</evidence>
<dbReference type="Pfam" id="PF11965">
    <property type="entry name" value="DUF3479"/>
    <property type="match status" value="1"/>
</dbReference>
<dbReference type="GO" id="GO:0015979">
    <property type="term" value="P:photosynthesis"/>
    <property type="evidence" value="ECO:0007669"/>
    <property type="project" value="UniProtKB-KW"/>
</dbReference>
<dbReference type="PANTHER" id="PTHR44119:SF1">
    <property type="entry name" value="MAGNESIUM-CHELATASE SUBUNIT CHLH, CHLOROPLASTIC"/>
    <property type="match status" value="1"/>
</dbReference>
<dbReference type="EC" id="6.6.1.1" evidence="2"/>
<evidence type="ECO:0000256" key="6">
    <source>
        <dbReference type="ARBA" id="ARBA00022840"/>
    </source>
</evidence>
<dbReference type="GO" id="GO:0015995">
    <property type="term" value="P:chlorophyll biosynthetic process"/>
    <property type="evidence" value="ECO:0007669"/>
    <property type="project" value="UniProtKB-KW"/>
</dbReference>
<evidence type="ECO:0000256" key="7">
    <source>
        <dbReference type="ARBA" id="ARBA00023171"/>
    </source>
</evidence>
<protein>
    <recommendedName>
        <fullName evidence="2">magnesium chelatase</fullName>
        <ecNumber evidence="2">6.6.1.1</ecNumber>
    </recommendedName>
</protein>
<evidence type="ECO:0000256" key="9">
    <source>
        <dbReference type="ARBA" id="ARBA00048693"/>
    </source>
</evidence>
<dbReference type="Pfam" id="PF02514">
    <property type="entry name" value="CobN-Mg_chel"/>
    <property type="match status" value="1"/>
</dbReference>
<keyword evidence="6" id="KW-0067">ATP-binding</keyword>
<evidence type="ECO:0000313" key="12">
    <source>
        <dbReference type="EMBL" id="CEO90121.1"/>
    </source>
</evidence>
<accession>A0A0B7MQ00</accession>
<evidence type="ECO:0000313" key="13">
    <source>
        <dbReference type="Proteomes" id="UP000046155"/>
    </source>
</evidence>
<feature type="domain" description="CobN/magnesium chelatase" evidence="10">
    <location>
        <begin position="154"/>
        <end position="1189"/>
    </location>
</feature>
<gene>
    <name evidence="12" type="primary">CHLH</name>
    <name evidence="12" type="ORF">SSCH_730020</name>
</gene>
<evidence type="ECO:0000256" key="1">
    <source>
        <dbReference type="ARBA" id="ARBA00010851"/>
    </source>
</evidence>
<dbReference type="NCBIfam" id="TIGR02025">
    <property type="entry name" value="BchH"/>
    <property type="match status" value="1"/>
</dbReference>
<dbReference type="InterPro" id="IPR011771">
    <property type="entry name" value="BchH"/>
</dbReference>
<dbReference type="EMBL" id="CDRZ01000273">
    <property type="protein sequence ID" value="CEO90121.1"/>
    <property type="molecule type" value="Genomic_DNA"/>
</dbReference>
<comment type="similarity">
    <text evidence="1">Belongs to the Mg-chelatase subunit H family.</text>
</comment>
<dbReference type="GO" id="GO:0005524">
    <property type="term" value="F:ATP binding"/>
    <property type="evidence" value="ECO:0007669"/>
    <property type="project" value="UniProtKB-KW"/>
</dbReference>
<sequence>MINFLLLSTLDNTRELREAMKEIKEEYGKILSLRKIYFSDWDKKPDYTQMKEAISNAQVILVDIRGQSPFTDWVRQAIAGSSAVVAVLVGGHRDIMSLTRMGSFSGSDIPSREGAFDVEAFLKVKKFSELTKKLGSILPLGKLKHMRNWVVACDYYAEGGTENLKNLFLFMLKEYCGKKVKVQPPQKMLDWGIWWPDQYFPDLKSFISWRPIDKNKPTVGIFFYGGMHFADCTPAVEALIERMGDQVNLLPVFSKAEYNLPAMQSCFFAEGRPVVDLVVNLQYFQLHGGPYGGAPEPTYELLSKLDVPVIIGFHSYSTGIREWQRENRLNPVEIVLGVVLPELDGCIEPIYIAGLSSCGEDDLLEGEVKESRALPEGIDRLAGRILKWLSLRRKANAEKKLAIILYDYPPGEAHLGNAGYLDALASLSGFLEKLVERGYQVTIPEGDLGEYLLSGGVVNTPQWQSASPEVMVDAAVYQKWYRSLPPDLQEEMERNWGEPPGDIMTKGNQLIIPGVLLGNIFIGVQPSRGVHEDPARAYHDKELPPHHQYLCFYRWLQQEFQADCMLHWGMHGTLEFTKGKEVPVSRKCYPEIMTGDIPHLYYYWVGNPSESTIAKRRSYAVTISHASPPVTASNLYGEYLELEDLLVEYRKAEGQDKEKLAVSIREKAGELTLPAGDLTELETYLYRMKRRLIPKGMHVLDRMLSGEDLLSYLKAIVRFDREVPSLYRLFAEQRSVPFENLIQDAEAFAAVDRQVHQAIESWLAGEQAALPEEIDAYLHKVKENIECSSESEGLLSVLDGRYVLPNLAGDPVRTPEIYPVGRNMYEFNPQLIPTQLALERGARTANTVLHKYYHDHGCYPESVGMVLWGFETLSTGGETVAQILNYLGVRMVRKGSPWFKELQLIPLEELGRPRIDVFITICGIFRDICGNQIELINQAVELAAGAEEADEQNYVRKHALELGADQSAPNCARIFGPSASEYGTSMRTLVESGVWQEEKELVDSYDSSMSYCYYRGNVQENSELFDRLVSKVDLISQVRHSNEYEFTDLDHYYEFFGGLSRSVAEKKGDAPEQWVVDATEEITEVVDVGLSIDRAVRTRLFNPRWIDGMLNHKHHGAQKVAQRVEHLIGLRATTGKVEKWVFHEAAAQFVLDEEMRQRLSENNPYAAREIAEKLAEALERGYFELTEEEYEAFRDAVLEMEAWIEEET</sequence>
<dbReference type="PANTHER" id="PTHR44119">
    <property type="entry name" value="MAGNESIUM-CHELATASE SUBUNIT CHLH, CHLOROPLASTIC"/>
    <property type="match status" value="1"/>
</dbReference>
<comment type="catalytic activity">
    <reaction evidence="9">
        <text>protoporphyrin IX + Mg(2+) + ATP + H2O = Mg-protoporphyrin IX + ADP + phosphate + 3 H(+)</text>
        <dbReference type="Rhea" id="RHEA:13961"/>
        <dbReference type="ChEBI" id="CHEBI:15377"/>
        <dbReference type="ChEBI" id="CHEBI:15378"/>
        <dbReference type="ChEBI" id="CHEBI:18420"/>
        <dbReference type="ChEBI" id="CHEBI:30616"/>
        <dbReference type="ChEBI" id="CHEBI:43474"/>
        <dbReference type="ChEBI" id="CHEBI:57306"/>
        <dbReference type="ChEBI" id="CHEBI:60492"/>
        <dbReference type="ChEBI" id="CHEBI:456216"/>
        <dbReference type="EC" id="6.6.1.1"/>
    </reaction>
</comment>
<dbReference type="Proteomes" id="UP000046155">
    <property type="component" value="Unassembled WGS sequence"/>
</dbReference>
<keyword evidence="4 12" id="KW-0436">Ligase</keyword>
<evidence type="ECO:0000256" key="8">
    <source>
        <dbReference type="ARBA" id="ARBA00023444"/>
    </source>
</evidence>
<dbReference type="GO" id="GO:0016851">
    <property type="term" value="F:magnesium chelatase activity"/>
    <property type="evidence" value="ECO:0007669"/>
    <property type="project" value="UniProtKB-EC"/>
</dbReference>
<evidence type="ECO:0000256" key="3">
    <source>
        <dbReference type="ARBA" id="ARBA00022531"/>
    </source>
</evidence>
<dbReference type="InterPro" id="IPR003672">
    <property type="entry name" value="CobN/Mg_chltase"/>
</dbReference>
<dbReference type="CDD" id="cd10150">
    <property type="entry name" value="CobN_like"/>
    <property type="match status" value="1"/>
</dbReference>
<dbReference type="AlphaFoldDB" id="A0A0B7MQ00"/>
<organism evidence="12 13">
    <name type="scientific">Syntrophaceticus schinkii</name>
    <dbReference type="NCBI Taxonomy" id="499207"/>
    <lineage>
        <taxon>Bacteria</taxon>
        <taxon>Bacillati</taxon>
        <taxon>Bacillota</taxon>
        <taxon>Clostridia</taxon>
        <taxon>Thermoanaerobacterales</taxon>
        <taxon>Thermoanaerobacterales Family III. Incertae Sedis</taxon>
        <taxon>Syntrophaceticus</taxon>
    </lineage>
</organism>
<evidence type="ECO:0000259" key="10">
    <source>
        <dbReference type="Pfam" id="PF02514"/>
    </source>
</evidence>
<evidence type="ECO:0000256" key="4">
    <source>
        <dbReference type="ARBA" id="ARBA00022598"/>
    </source>
</evidence>
<evidence type="ECO:0000256" key="5">
    <source>
        <dbReference type="ARBA" id="ARBA00022741"/>
    </source>
</evidence>